<gene>
    <name evidence="7" type="ORF">NXS09_10580</name>
</gene>
<sequence>MQFSAFGQKFTRMSGILQLMDDLGKALSSDHPVNMLGGGNPAHIDEANKLYHQILQELVDNHTAEESIGNYSTPQGDARFIDTLVDFFNREYGWGITSENIALTNGSQNAFFYLFNLFGGRFEQNGTHTDKTILLPLVPEYVGYADTQIEGQHFTTVKPHIDIVEHEGESGFFKYRVDFDTLENLPELKAGNIGAICCSRPTNPSGNVLTDEEMDRLDKLAQTYGIPLIIDNAYGMPFPNIIYSNTTLTWHENIILCFSLSKIGLPGIRTGIIVAAPEVVNAISALNAIVNLAPTRFGAAIATPLIQDGRLKTLSDNTVRPFYQQQAKLAISLIKKEFADYPVRIHKPEGAIFLWLWFEGLPVSTQELYEQLKAEDTLVIPGEHFFIGIDTDTHPHTRECIRISIAQNETVLSNGIAAIGKAVRRLYDNVG</sequence>
<reference evidence="7" key="1">
    <citation type="submission" date="2022-08" db="EMBL/GenBank/DDBJ databases">
        <authorList>
            <person name="Volokhov D.V."/>
            <person name="Furtak V.A."/>
            <person name="Zagorodnyaya T.A."/>
        </authorList>
    </citation>
    <scope>NUCLEOTIDE SEQUENCE</scope>
    <source>
        <strain evidence="7">CSL10203-ORH2</strain>
    </source>
</reference>
<evidence type="ECO:0000313" key="7">
    <source>
        <dbReference type="EMBL" id="MCS4534728.1"/>
    </source>
</evidence>
<dbReference type="InterPro" id="IPR015424">
    <property type="entry name" value="PyrdxlP-dep_Trfase"/>
</dbReference>
<evidence type="ECO:0000259" key="6">
    <source>
        <dbReference type="Pfam" id="PF00155"/>
    </source>
</evidence>
<keyword evidence="5" id="KW-0663">Pyridoxal phosphate</keyword>
<dbReference type="CDD" id="cd00609">
    <property type="entry name" value="AAT_like"/>
    <property type="match status" value="1"/>
</dbReference>
<dbReference type="RefSeq" id="WP_259292483.1">
    <property type="nucleotide sequence ID" value="NZ_JANUXW010000015.1"/>
</dbReference>
<dbReference type="GO" id="GO:0009042">
    <property type="term" value="F:valine-pyruvate transaminase activity"/>
    <property type="evidence" value="ECO:0007669"/>
    <property type="project" value="UniProtKB-EC"/>
</dbReference>
<name>A0ABT2FEZ7_9NEIS</name>
<dbReference type="EMBL" id="JANUXW010000015">
    <property type="protein sequence ID" value="MCS4534728.1"/>
    <property type="molecule type" value="Genomic_DNA"/>
</dbReference>
<dbReference type="InterPro" id="IPR050859">
    <property type="entry name" value="Class-I_PLP-dep_aminotransf"/>
</dbReference>
<dbReference type="SUPFAM" id="SSF53383">
    <property type="entry name" value="PLP-dependent transferases"/>
    <property type="match status" value="1"/>
</dbReference>
<dbReference type="Gene3D" id="3.40.640.10">
    <property type="entry name" value="Type I PLP-dependent aspartate aminotransferase-like (Major domain)"/>
    <property type="match status" value="1"/>
</dbReference>
<dbReference type="InterPro" id="IPR004839">
    <property type="entry name" value="Aminotransferase_I/II_large"/>
</dbReference>
<keyword evidence="4 7" id="KW-0808">Transferase</keyword>
<comment type="cofactor">
    <cofactor evidence="1">
        <name>pyridoxal 5'-phosphate</name>
        <dbReference type="ChEBI" id="CHEBI:597326"/>
    </cofactor>
</comment>
<dbReference type="NCBIfam" id="NF006964">
    <property type="entry name" value="PRK09440.1-2"/>
    <property type="match status" value="1"/>
</dbReference>
<keyword evidence="8" id="KW-1185">Reference proteome</keyword>
<dbReference type="Pfam" id="PF00155">
    <property type="entry name" value="Aminotran_1_2"/>
    <property type="match status" value="1"/>
</dbReference>
<comment type="caution">
    <text evidence="7">The sequence shown here is derived from an EMBL/GenBank/DDBJ whole genome shotgun (WGS) entry which is preliminary data.</text>
</comment>
<reference evidence="7" key="2">
    <citation type="journal article" date="2023" name="Curr. Microbiol.">
        <title>Neisseria montereyensis sp. nov., Isolated from Oropharynx of California Sea Lion (Zalophus californianus): Genomic, Phylogenetic, and Phenotypic Study.</title>
        <authorList>
            <person name="Volokhov D.V."/>
            <person name="Zagorodnyaya T.A."/>
            <person name="Furtak V.A."/>
            <person name="Nattanmai G."/>
            <person name="Randall L."/>
            <person name="Jose S."/>
            <person name="Gao Y."/>
            <person name="Gulland F.M."/>
            <person name="Eisenberg T."/>
            <person name="Delmonte P."/>
            <person name="Blom J."/>
            <person name="Mitchell K.K."/>
        </authorList>
    </citation>
    <scope>NUCLEOTIDE SEQUENCE</scope>
    <source>
        <strain evidence="7">CSL10203-ORH2</strain>
    </source>
</reference>
<evidence type="ECO:0000256" key="1">
    <source>
        <dbReference type="ARBA" id="ARBA00001933"/>
    </source>
</evidence>
<evidence type="ECO:0000313" key="8">
    <source>
        <dbReference type="Proteomes" id="UP001166947"/>
    </source>
</evidence>
<keyword evidence="3 7" id="KW-0032">Aminotransferase</keyword>
<proteinExistence type="predicted"/>
<dbReference type="NCBIfam" id="NF006967">
    <property type="entry name" value="PRK09440.1-5"/>
    <property type="match status" value="1"/>
</dbReference>
<evidence type="ECO:0000256" key="5">
    <source>
        <dbReference type="ARBA" id="ARBA00022898"/>
    </source>
</evidence>
<evidence type="ECO:0000256" key="2">
    <source>
        <dbReference type="ARBA" id="ARBA00021531"/>
    </source>
</evidence>
<dbReference type="InterPro" id="IPR015421">
    <property type="entry name" value="PyrdxlP-dep_Trfase_major"/>
</dbReference>
<dbReference type="NCBIfam" id="NF006965">
    <property type="entry name" value="PRK09440.1-3"/>
    <property type="match status" value="1"/>
</dbReference>
<dbReference type="PANTHER" id="PTHR42790">
    <property type="entry name" value="AMINOTRANSFERASE"/>
    <property type="match status" value="1"/>
</dbReference>
<feature type="domain" description="Aminotransferase class I/classII large" evidence="6">
    <location>
        <begin position="50"/>
        <end position="416"/>
    </location>
</feature>
<dbReference type="Proteomes" id="UP001166947">
    <property type="component" value="Unassembled WGS sequence"/>
</dbReference>
<organism evidence="7 8">
    <name type="scientific">Neisseria montereyensis</name>
    <dbReference type="NCBI Taxonomy" id="2973938"/>
    <lineage>
        <taxon>Bacteria</taxon>
        <taxon>Pseudomonadati</taxon>
        <taxon>Pseudomonadota</taxon>
        <taxon>Betaproteobacteria</taxon>
        <taxon>Neisseriales</taxon>
        <taxon>Neisseriaceae</taxon>
        <taxon>Neisseria</taxon>
    </lineage>
</organism>
<evidence type="ECO:0000256" key="3">
    <source>
        <dbReference type="ARBA" id="ARBA00022576"/>
    </source>
</evidence>
<evidence type="ECO:0000256" key="4">
    <source>
        <dbReference type="ARBA" id="ARBA00022679"/>
    </source>
</evidence>
<dbReference type="PANTHER" id="PTHR42790:SF4">
    <property type="entry name" value="VALINE--PYRUVATE AMINOTRANSFERASE"/>
    <property type="match status" value="1"/>
</dbReference>
<protein>
    <recommendedName>
        <fullName evidence="2">Putative 8-amino-7-oxononanoate synthase</fullName>
    </recommendedName>
</protein>
<accession>A0ABT2FEZ7</accession>